<comment type="caution">
    <text evidence="1">The sequence shown here is derived from an EMBL/GenBank/DDBJ whole genome shotgun (WGS) entry which is preliminary data.</text>
</comment>
<dbReference type="EMBL" id="LANJ01000012">
    <property type="protein sequence ID" value="KKC38837.1"/>
    <property type="molecule type" value="Genomic_DNA"/>
</dbReference>
<dbReference type="AlphaFoldDB" id="A0A0F5QCV4"/>
<sequence length="101" mass="10734">MQGELYADAIGEITVTGTVVRLDLVSLSATMRDDMGQPVPEHRQRIVMSLEGFANSFDVLQKAMAGLIEAGAIRRNDDVVVPVASGKANGSAHHNASPNFV</sequence>
<dbReference type="PATRIC" id="fig|1293439.3.peg.1189"/>
<keyword evidence="2" id="KW-1185">Reference proteome</keyword>
<dbReference type="Proteomes" id="UP000033411">
    <property type="component" value="Unassembled WGS sequence"/>
</dbReference>
<gene>
    <name evidence="1" type="ORF">WH87_08095</name>
</gene>
<evidence type="ECO:0000313" key="1">
    <source>
        <dbReference type="EMBL" id="KKC38837.1"/>
    </source>
</evidence>
<evidence type="ECO:0000313" key="2">
    <source>
        <dbReference type="Proteomes" id="UP000033411"/>
    </source>
</evidence>
<dbReference type="STRING" id="1293439.WH87_08095"/>
<name>A0A0F5QCV4_9HYPH</name>
<reference evidence="1 2" key="1">
    <citation type="submission" date="2015-03" db="EMBL/GenBank/DDBJ databases">
        <authorList>
            <person name="Lepp D."/>
            <person name="Hassan Y.I."/>
            <person name="Li X.-Z."/>
            <person name="Zhou T."/>
        </authorList>
    </citation>
    <scope>NUCLEOTIDE SEQUENCE [LARGE SCALE GENOMIC DNA]</scope>
    <source>
        <strain evidence="1 2">E84</strain>
    </source>
</reference>
<dbReference type="RefSeq" id="WP_046140351.1">
    <property type="nucleotide sequence ID" value="NZ_LANJ01000012.1"/>
</dbReference>
<protein>
    <submittedName>
        <fullName evidence="1">Uncharacterized protein</fullName>
    </submittedName>
</protein>
<accession>A0A0F5QCV4</accession>
<organism evidence="1 2">
    <name type="scientific">Devosia epidermidihirudinis</name>
    <dbReference type="NCBI Taxonomy" id="1293439"/>
    <lineage>
        <taxon>Bacteria</taxon>
        <taxon>Pseudomonadati</taxon>
        <taxon>Pseudomonadota</taxon>
        <taxon>Alphaproteobacteria</taxon>
        <taxon>Hyphomicrobiales</taxon>
        <taxon>Devosiaceae</taxon>
        <taxon>Devosia</taxon>
    </lineage>
</organism>
<proteinExistence type="predicted"/>